<feature type="domain" description="Integrase catalytic" evidence="2">
    <location>
        <begin position="1497"/>
        <end position="1616"/>
    </location>
</feature>
<proteinExistence type="predicted"/>
<dbReference type="InterPro" id="IPR036397">
    <property type="entry name" value="RNaseH_sf"/>
</dbReference>
<organism evidence="3 4">
    <name type="scientific">Stylophora pistillata</name>
    <name type="common">Smooth cauliflower coral</name>
    <dbReference type="NCBI Taxonomy" id="50429"/>
    <lineage>
        <taxon>Eukaryota</taxon>
        <taxon>Metazoa</taxon>
        <taxon>Cnidaria</taxon>
        <taxon>Anthozoa</taxon>
        <taxon>Hexacorallia</taxon>
        <taxon>Scleractinia</taxon>
        <taxon>Astrocoeniina</taxon>
        <taxon>Pocilloporidae</taxon>
        <taxon>Stylophora</taxon>
    </lineage>
</organism>
<evidence type="ECO:0000313" key="3">
    <source>
        <dbReference type="EMBL" id="PFX33022.1"/>
    </source>
</evidence>
<dbReference type="Gene3D" id="1.10.340.70">
    <property type="match status" value="1"/>
</dbReference>
<dbReference type="OrthoDB" id="8046937at2759"/>
<feature type="compositionally biased region" description="Polar residues" evidence="1">
    <location>
        <begin position="606"/>
        <end position="619"/>
    </location>
</feature>
<dbReference type="InterPro" id="IPR041588">
    <property type="entry name" value="Integrase_H2C2"/>
</dbReference>
<dbReference type="SUPFAM" id="SSF56672">
    <property type="entry name" value="DNA/RNA polymerases"/>
    <property type="match status" value="1"/>
</dbReference>
<feature type="region of interest" description="Disordered" evidence="1">
    <location>
        <begin position="606"/>
        <end position="690"/>
    </location>
</feature>
<dbReference type="GO" id="GO:0015074">
    <property type="term" value="P:DNA integration"/>
    <property type="evidence" value="ECO:0007669"/>
    <property type="project" value="InterPro"/>
</dbReference>
<dbReference type="Gene3D" id="3.30.420.10">
    <property type="entry name" value="Ribonuclease H-like superfamily/Ribonuclease H"/>
    <property type="match status" value="1"/>
</dbReference>
<keyword evidence="4" id="KW-1185">Reference proteome</keyword>
<dbReference type="GO" id="GO:0003676">
    <property type="term" value="F:nucleic acid binding"/>
    <property type="evidence" value="ECO:0007669"/>
    <property type="project" value="InterPro"/>
</dbReference>
<evidence type="ECO:0000256" key="1">
    <source>
        <dbReference type="SAM" id="MobiDB-lite"/>
    </source>
</evidence>
<dbReference type="PANTHER" id="PTHR47331:SF6">
    <property type="entry name" value="DOUBLECORTIN DOMAIN-CONTAINING PROTEIN"/>
    <property type="match status" value="1"/>
</dbReference>
<protein>
    <submittedName>
        <fullName evidence="3">Uncharacterized protein K02A2.6</fullName>
    </submittedName>
</protein>
<name>A0A2B4SWR2_STYPI</name>
<comment type="caution">
    <text evidence="3">The sequence shown here is derived from an EMBL/GenBank/DDBJ whole genome shotgun (WGS) entry which is preliminary data.</text>
</comment>
<dbReference type="Pfam" id="PF00665">
    <property type="entry name" value="rve"/>
    <property type="match status" value="1"/>
</dbReference>
<dbReference type="InterPro" id="IPR040676">
    <property type="entry name" value="DUF5641"/>
</dbReference>
<gene>
    <name evidence="3" type="primary">K02A2.6</name>
    <name evidence="3" type="ORF">AWC38_SpisGene2143</name>
</gene>
<dbReference type="Pfam" id="PF18701">
    <property type="entry name" value="DUF5641"/>
    <property type="match status" value="1"/>
</dbReference>
<dbReference type="Pfam" id="PF05380">
    <property type="entry name" value="Peptidase_A17"/>
    <property type="match status" value="1"/>
</dbReference>
<dbReference type="SUPFAM" id="SSF53098">
    <property type="entry name" value="Ribonuclease H-like"/>
    <property type="match status" value="1"/>
</dbReference>
<dbReference type="PANTHER" id="PTHR47331">
    <property type="entry name" value="PHD-TYPE DOMAIN-CONTAINING PROTEIN"/>
    <property type="match status" value="1"/>
</dbReference>
<sequence length="1616" mass="182544">MATTVPRNGIDRFKWQRPFTKGKFASPLPLTQSTLLTSKTKLILPPPGKFQKEDVHCKQRWRRVQHIANEFWTRWSKEYLQSLQVRNKWTRQRRNFTEGDVLLKDSNTCRNQWSLAKVLTTFPDDQGQVRSVTVRTSTGSLLEWPINKLVLLLESNEERPGIPEEEPLNENSMSQRSRRSSKSKSNRSSYKEAPLTCRAKRAALQEKLKFSSVIAEKEGKLEQLKIQKELVEIAAQEAVYKTAWDEENEPNDEQQLLLPTAVHDPIDAFLNSYEETKLTFTSQAAIFTPTTQGTPVAHNVPVTSLSSSPFLESLSQSVPPTSLGSPLVPSVQEIQRPLNPFSPVYTTAKFSSGSQNAPIIPTISTTKPGYQPTTPRGFCRNPPAFLPASVTTYPPVPQNYTAQITDALAKITQLQQLPQATPSVFEGSRSDKTKFFLWENAFDSFIDSAPVTARQKLHLFYQYLSGKAKKVVEQLQYLVENPEGAYRDARRILKERFGKAAKIGADFQRKLTTWQKIRPSDTVGLEEFSDFLQQVKIASKHIESLKVLNYPSQIQVMVEKLPGWFKAKWSDELLKFQRKKVKDAFPPFEEFAEEVCYHAERTNIPQILQSPGTTGSTFPDRNKRLGRQSAHTRSSNVALTSTSPSVDDCEATLPHEESQVAAIQAQQPGLPNAPASNSPNTKRTTPPNATKVPTYVVLDDQSTDVFIADSLLEQLGVQGKEVNLEINTIPGVNSVRTQKVNGLHIQDIDGLHKSIKVPFAYSQEKIPASQEEIATPEMARSWKHLEGIAHHIHHRTNTEIGLLIGRNIPSAFQPLRIIYGTDNEPWAEEYKFGSTVIGRVCLDKREDKRNYATVNRIAIWRENPQKVFNVPTSNSSKEDPVVSFATKHYIKNVTLPQHVKEMMQLDYSELHYTRSIPETERKELKTSAGKVWYLPHFDIYHPKKQDQIRVVFDCSAVFQDQSLNKHFLQGPDMMNGLVGVLSRFRKEETAVTCDIEQMFHSCYVNAEHRDFLGFLWFKDNDLNGQICEYRMNVHLFGTVSSPGVANFGPRATAEGGRMQFGKAAADFLQQDFYVDDGLKSFATPKDAIDVIDKTKIMCSAACLRLHKFASNSKAVLDALPAEDRAKDLKDLDLCLDVLPVQYSLGGILSTVSSVYDPLGIVAAVILVGKQLLQELCHDGIEWDDPIPSHNHSQWEKWRLEPPLLEKITIASFLMGKAQVAPLTLMSTPRRELKAAVISANVAYMLSRELKYKVLAEVFYTESSVVLGYIRNEAMRFHTHVGNRVHHIHDRSKPQQQHYVASTDNPADIASRDATAKQLSEHEPWFKGPSFLWEKDVFVENTDPVPDLNPDDTEQDKVQSHPHGAGEYIQFAAISATPQALTTREIEEASEADEELKVMREAIKTCRFEKYKEYAPAAGEPCVIGQLVLRGTRIVLPNKFRSQAISLAYKAHLGIISTKQNLRSKGWWPHMDKAAEKFCKSCHGCQQVCCPDPPQPLRSTTPLERPWQDLVIDLLGPLPSGHSILVLVDYYSRYYEYTIMTSTVTEKVIDNLEEMFSRHGLPLTIKSNNGPQFCSEEFREYCKQNGIVHIKTTPKWPQANGVVETMHPDEEDSHCPS</sequence>
<dbReference type="InterPro" id="IPR043502">
    <property type="entry name" value="DNA/RNA_pol_sf"/>
</dbReference>
<dbReference type="STRING" id="50429.A0A2B4SWR2"/>
<evidence type="ECO:0000259" key="2">
    <source>
        <dbReference type="PROSITE" id="PS50994"/>
    </source>
</evidence>
<dbReference type="InterPro" id="IPR012337">
    <property type="entry name" value="RNaseH-like_sf"/>
</dbReference>
<feature type="region of interest" description="Disordered" evidence="1">
    <location>
        <begin position="160"/>
        <end position="193"/>
    </location>
</feature>
<dbReference type="InterPro" id="IPR001584">
    <property type="entry name" value="Integrase_cat-core"/>
</dbReference>
<dbReference type="InterPro" id="IPR005312">
    <property type="entry name" value="DUF1759"/>
</dbReference>
<dbReference type="InterPro" id="IPR008042">
    <property type="entry name" value="Retrotrans_Pao"/>
</dbReference>
<feature type="compositionally biased region" description="Polar residues" evidence="1">
    <location>
        <begin position="629"/>
        <end position="645"/>
    </location>
</feature>
<reference evidence="4" key="1">
    <citation type="journal article" date="2017" name="bioRxiv">
        <title>Comparative analysis of the genomes of Stylophora pistillata and Acropora digitifera provides evidence for extensive differences between species of corals.</title>
        <authorList>
            <person name="Voolstra C.R."/>
            <person name="Li Y."/>
            <person name="Liew Y.J."/>
            <person name="Baumgarten S."/>
            <person name="Zoccola D."/>
            <person name="Flot J.-F."/>
            <person name="Tambutte S."/>
            <person name="Allemand D."/>
            <person name="Aranda M."/>
        </authorList>
    </citation>
    <scope>NUCLEOTIDE SEQUENCE [LARGE SCALE GENOMIC DNA]</scope>
</reference>
<feature type="compositionally biased region" description="Basic residues" evidence="1">
    <location>
        <begin position="176"/>
        <end position="185"/>
    </location>
</feature>
<dbReference type="Pfam" id="PF17921">
    <property type="entry name" value="Integrase_H2C2"/>
    <property type="match status" value="1"/>
</dbReference>
<accession>A0A2B4SWR2</accession>
<evidence type="ECO:0000313" key="4">
    <source>
        <dbReference type="Proteomes" id="UP000225706"/>
    </source>
</evidence>
<dbReference type="Pfam" id="PF03564">
    <property type="entry name" value="DUF1759"/>
    <property type="match status" value="1"/>
</dbReference>
<dbReference type="Proteomes" id="UP000225706">
    <property type="component" value="Unassembled WGS sequence"/>
</dbReference>
<dbReference type="EMBL" id="LSMT01000016">
    <property type="protein sequence ID" value="PFX33022.1"/>
    <property type="molecule type" value="Genomic_DNA"/>
</dbReference>
<dbReference type="PROSITE" id="PS50994">
    <property type="entry name" value="INTEGRASE"/>
    <property type="match status" value="1"/>
</dbReference>
<feature type="compositionally biased region" description="Polar residues" evidence="1">
    <location>
        <begin position="664"/>
        <end position="688"/>
    </location>
</feature>